<feature type="non-terminal residue" evidence="1">
    <location>
        <position position="174"/>
    </location>
</feature>
<accession>A0A0F9AU13</accession>
<dbReference type="AlphaFoldDB" id="A0A0F9AU13"/>
<protein>
    <submittedName>
        <fullName evidence="1">Uncharacterized protein</fullName>
    </submittedName>
</protein>
<name>A0A0F9AU13_9ZZZZ</name>
<reference evidence="1" key="1">
    <citation type="journal article" date="2015" name="Nature">
        <title>Complex archaea that bridge the gap between prokaryotes and eukaryotes.</title>
        <authorList>
            <person name="Spang A."/>
            <person name="Saw J.H."/>
            <person name="Jorgensen S.L."/>
            <person name="Zaremba-Niedzwiedzka K."/>
            <person name="Martijn J."/>
            <person name="Lind A.E."/>
            <person name="van Eijk R."/>
            <person name="Schleper C."/>
            <person name="Guy L."/>
            <person name="Ettema T.J."/>
        </authorList>
    </citation>
    <scope>NUCLEOTIDE SEQUENCE</scope>
</reference>
<sequence length="174" mass="19573">MAVTVAQLRVRVETDLDDPTLQRILDANVKAIARAAGSATAESEDFLAQNSDWVAVVRPATAVVSIIERRSHSSDPVTLSANDYRQVGKTRFLRLGDGDNPARCWGAEVQLNYTPEVDTNIRDRVTIDLCHVDIEYRPFQEEKVGKGEWEGKADWGKQRRELLRQVREGRSLIV</sequence>
<organism evidence="1">
    <name type="scientific">marine sediment metagenome</name>
    <dbReference type="NCBI Taxonomy" id="412755"/>
    <lineage>
        <taxon>unclassified sequences</taxon>
        <taxon>metagenomes</taxon>
        <taxon>ecological metagenomes</taxon>
    </lineage>
</organism>
<proteinExistence type="predicted"/>
<evidence type="ECO:0000313" key="1">
    <source>
        <dbReference type="EMBL" id="KKK75686.1"/>
    </source>
</evidence>
<gene>
    <name evidence="1" type="ORF">LCGC14_2871250</name>
</gene>
<comment type="caution">
    <text evidence="1">The sequence shown here is derived from an EMBL/GenBank/DDBJ whole genome shotgun (WGS) entry which is preliminary data.</text>
</comment>
<dbReference type="EMBL" id="LAZR01055750">
    <property type="protein sequence ID" value="KKK75686.1"/>
    <property type="molecule type" value="Genomic_DNA"/>
</dbReference>